<feature type="transmembrane region" description="Helical" evidence="9">
    <location>
        <begin position="9"/>
        <end position="28"/>
    </location>
</feature>
<dbReference type="InterPro" id="IPR003594">
    <property type="entry name" value="HATPase_dom"/>
</dbReference>
<keyword evidence="12" id="KW-1185">Reference proteome</keyword>
<dbReference type="SMART" id="SM00387">
    <property type="entry name" value="HATPase_c"/>
    <property type="match status" value="1"/>
</dbReference>
<evidence type="ECO:0000313" key="12">
    <source>
        <dbReference type="Proteomes" id="UP000182569"/>
    </source>
</evidence>
<dbReference type="EC" id="2.7.13.3" evidence="3"/>
<evidence type="ECO:0000256" key="5">
    <source>
        <dbReference type="ARBA" id="ARBA00022679"/>
    </source>
</evidence>
<dbReference type="Gene3D" id="3.30.565.10">
    <property type="entry name" value="Histidine kinase-like ATPase, C-terminal domain"/>
    <property type="match status" value="1"/>
</dbReference>
<evidence type="ECO:0000256" key="6">
    <source>
        <dbReference type="ARBA" id="ARBA00022777"/>
    </source>
</evidence>
<dbReference type="InterPro" id="IPR036097">
    <property type="entry name" value="HisK_dim/P_sf"/>
</dbReference>
<protein>
    <recommendedName>
        <fullName evidence="3">histidine kinase</fullName>
        <ecNumber evidence="3">2.7.13.3</ecNumber>
    </recommendedName>
</protein>
<dbReference type="Pfam" id="PF02518">
    <property type="entry name" value="HATPase_c"/>
    <property type="match status" value="1"/>
</dbReference>
<dbReference type="STRING" id="1552.A7L45_10865"/>
<feature type="transmembrane region" description="Helical" evidence="9">
    <location>
        <begin position="34"/>
        <end position="54"/>
    </location>
</feature>
<evidence type="ECO:0000256" key="1">
    <source>
        <dbReference type="ARBA" id="ARBA00000085"/>
    </source>
</evidence>
<evidence type="ECO:0000256" key="8">
    <source>
        <dbReference type="SAM" id="Coils"/>
    </source>
</evidence>
<dbReference type="InterPro" id="IPR004358">
    <property type="entry name" value="Sig_transdc_His_kin-like_C"/>
</dbReference>
<evidence type="ECO:0000259" key="10">
    <source>
        <dbReference type="PROSITE" id="PS50109"/>
    </source>
</evidence>
<gene>
    <name evidence="11" type="ORF">A7L45_10865</name>
</gene>
<comment type="catalytic activity">
    <reaction evidence="1">
        <text>ATP + protein L-histidine = ADP + protein N-phospho-L-histidine.</text>
        <dbReference type="EC" id="2.7.13.3"/>
    </reaction>
</comment>
<organism evidence="11 12">
    <name type="scientific">Clostridium estertheticum subsp. estertheticum</name>
    <dbReference type="NCBI Taxonomy" id="1552"/>
    <lineage>
        <taxon>Bacteria</taxon>
        <taxon>Bacillati</taxon>
        <taxon>Bacillota</taxon>
        <taxon>Clostridia</taxon>
        <taxon>Eubacteriales</taxon>
        <taxon>Clostridiaceae</taxon>
        <taxon>Clostridium</taxon>
    </lineage>
</organism>
<dbReference type="CDD" id="cd00082">
    <property type="entry name" value="HisKA"/>
    <property type="match status" value="1"/>
</dbReference>
<dbReference type="GO" id="GO:0004721">
    <property type="term" value="F:phosphoprotein phosphatase activity"/>
    <property type="evidence" value="ECO:0007669"/>
    <property type="project" value="TreeGrafter"/>
</dbReference>
<dbReference type="GO" id="GO:0000155">
    <property type="term" value="F:phosphorelay sensor kinase activity"/>
    <property type="evidence" value="ECO:0007669"/>
    <property type="project" value="InterPro"/>
</dbReference>
<sequence>MKTNYNLKMLIYKTSIILFCFLFNTTIYFKTLNIQITIITTIFSLGIISFIFLYDILFKNYMTSILEELSDMLEIISHMKSEEVFSTTEDTIFSKLQSQTTKLTNLLISQNKEIEEEKNEIKSLISDIAHQLKTPLSNIKIYSEFLQDDNLKEDERKEFNNIVLFSLNKLTFLVESMIKMSRLESGVIGLKLERDSLNETVLLALCQVQKKARNKNILLGLNEVDNSIINHDKNWLAEAIFNILENGVKYTKDGGRIDITIKAYEVFCRVDIQDNGIGISEDEFPKIFSRFYRGRNIGDAEGIGIGLYLSREIIMLHGGYIKVSSNKEGSKFSMFLPIS</sequence>
<comment type="subcellular location">
    <subcellularLocation>
        <location evidence="2">Membrane</location>
    </subcellularLocation>
</comment>
<dbReference type="RefSeq" id="WP_071612824.1">
    <property type="nucleotide sequence ID" value="NZ_CP015756.1"/>
</dbReference>
<dbReference type="InterPro" id="IPR005467">
    <property type="entry name" value="His_kinase_dom"/>
</dbReference>
<dbReference type="KEGG" id="ceu:A7L45_10865"/>
<dbReference type="SMART" id="SM00388">
    <property type="entry name" value="HisKA"/>
    <property type="match status" value="1"/>
</dbReference>
<evidence type="ECO:0000256" key="9">
    <source>
        <dbReference type="SAM" id="Phobius"/>
    </source>
</evidence>
<dbReference type="InterPro" id="IPR003661">
    <property type="entry name" value="HisK_dim/P_dom"/>
</dbReference>
<dbReference type="SUPFAM" id="SSF47384">
    <property type="entry name" value="Homodimeric domain of signal transducing histidine kinase"/>
    <property type="match status" value="1"/>
</dbReference>
<proteinExistence type="predicted"/>
<keyword evidence="9" id="KW-1133">Transmembrane helix</keyword>
<dbReference type="Proteomes" id="UP000182569">
    <property type="component" value="Chromosome"/>
</dbReference>
<feature type="coiled-coil region" evidence="8">
    <location>
        <begin position="107"/>
        <end position="134"/>
    </location>
</feature>
<keyword evidence="6 11" id="KW-0418">Kinase</keyword>
<dbReference type="InterPro" id="IPR036890">
    <property type="entry name" value="HATPase_C_sf"/>
</dbReference>
<dbReference type="EMBL" id="CP015756">
    <property type="protein sequence ID" value="APC40533.1"/>
    <property type="molecule type" value="Genomic_DNA"/>
</dbReference>
<evidence type="ECO:0000313" key="11">
    <source>
        <dbReference type="EMBL" id="APC40533.1"/>
    </source>
</evidence>
<dbReference type="SUPFAM" id="SSF55874">
    <property type="entry name" value="ATPase domain of HSP90 chaperone/DNA topoisomerase II/histidine kinase"/>
    <property type="match status" value="1"/>
</dbReference>
<keyword evidence="7" id="KW-0902">Two-component regulatory system</keyword>
<keyword evidence="5" id="KW-0808">Transferase</keyword>
<keyword evidence="8" id="KW-0175">Coiled coil</keyword>
<keyword evidence="4" id="KW-0597">Phosphoprotein</keyword>
<dbReference type="GO" id="GO:0005886">
    <property type="term" value="C:plasma membrane"/>
    <property type="evidence" value="ECO:0007669"/>
    <property type="project" value="TreeGrafter"/>
</dbReference>
<dbReference type="PANTHER" id="PTHR45453">
    <property type="entry name" value="PHOSPHATE REGULON SENSOR PROTEIN PHOR"/>
    <property type="match status" value="1"/>
</dbReference>
<name>A0A1J0GGU0_9CLOT</name>
<dbReference type="GO" id="GO:0016036">
    <property type="term" value="P:cellular response to phosphate starvation"/>
    <property type="evidence" value="ECO:0007669"/>
    <property type="project" value="TreeGrafter"/>
</dbReference>
<reference evidence="12" key="1">
    <citation type="journal article" date="2016" name="Front. Microbiol.">
        <title>Complete Genome Sequence of Clostridium estertheticum DSM 8809, a Microbe Identified in Spoiled Vacuum Packed Beef.</title>
        <authorList>
            <person name="Yu Z."/>
            <person name="Gunn L."/>
            <person name="Brennan E."/>
            <person name="Reid R."/>
            <person name="Wall P.G."/>
            <person name="Gaora O.P."/>
            <person name="Hurley D."/>
            <person name="Bolton D."/>
            <person name="Fanning S."/>
        </authorList>
    </citation>
    <scope>NUCLEOTIDE SEQUENCE [LARGE SCALE GENOMIC DNA]</scope>
    <source>
        <strain evidence="12">DSM 8809</strain>
    </source>
</reference>
<evidence type="ECO:0000256" key="3">
    <source>
        <dbReference type="ARBA" id="ARBA00012438"/>
    </source>
</evidence>
<dbReference type="Gene3D" id="1.10.287.130">
    <property type="match status" value="1"/>
</dbReference>
<dbReference type="InterPro" id="IPR050351">
    <property type="entry name" value="BphY/WalK/GraS-like"/>
</dbReference>
<dbReference type="PANTHER" id="PTHR45453:SF1">
    <property type="entry name" value="PHOSPHATE REGULON SENSOR PROTEIN PHOR"/>
    <property type="match status" value="1"/>
</dbReference>
<evidence type="ECO:0000256" key="4">
    <source>
        <dbReference type="ARBA" id="ARBA00022553"/>
    </source>
</evidence>
<dbReference type="PRINTS" id="PR00344">
    <property type="entry name" value="BCTRLSENSOR"/>
</dbReference>
<dbReference type="AlphaFoldDB" id="A0A1J0GGU0"/>
<accession>A0A1J0GGU0</accession>
<keyword evidence="9" id="KW-0472">Membrane</keyword>
<dbReference type="Pfam" id="PF00512">
    <property type="entry name" value="HisKA"/>
    <property type="match status" value="1"/>
</dbReference>
<feature type="domain" description="Histidine kinase" evidence="10">
    <location>
        <begin position="127"/>
        <end position="339"/>
    </location>
</feature>
<dbReference type="CDD" id="cd00075">
    <property type="entry name" value="HATPase"/>
    <property type="match status" value="1"/>
</dbReference>
<dbReference type="PROSITE" id="PS50109">
    <property type="entry name" value="HIS_KIN"/>
    <property type="match status" value="1"/>
</dbReference>
<keyword evidence="9" id="KW-0812">Transmembrane</keyword>
<evidence type="ECO:0000256" key="7">
    <source>
        <dbReference type="ARBA" id="ARBA00023012"/>
    </source>
</evidence>
<evidence type="ECO:0000256" key="2">
    <source>
        <dbReference type="ARBA" id="ARBA00004370"/>
    </source>
</evidence>